<dbReference type="Gene3D" id="1.10.287.130">
    <property type="match status" value="1"/>
</dbReference>
<dbReference type="InterPro" id="IPR004358">
    <property type="entry name" value="Sig_transdc_His_kin-like_C"/>
</dbReference>
<evidence type="ECO:0000256" key="2">
    <source>
        <dbReference type="ARBA" id="ARBA00012438"/>
    </source>
</evidence>
<accession>A0ABW2ZD61</accession>
<dbReference type="GO" id="GO:0016301">
    <property type="term" value="F:kinase activity"/>
    <property type="evidence" value="ECO:0007669"/>
    <property type="project" value="UniProtKB-KW"/>
</dbReference>
<comment type="caution">
    <text evidence="8">The sequence shown here is derived from an EMBL/GenBank/DDBJ whole genome shotgun (WGS) entry which is preliminary data.</text>
</comment>
<dbReference type="InterPro" id="IPR029016">
    <property type="entry name" value="GAF-like_dom_sf"/>
</dbReference>
<dbReference type="PROSITE" id="PS50109">
    <property type="entry name" value="HIS_KIN"/>
    <property type="match status" value="1"/>
</dbReference>
<dbReference type="SUPFAM" id="SSF55781">
    <property type="entry name" value="GAF domain-like"/>
    <property type="match status" value="1"/>
</dbReference>
<dbReference type="InterPro" id="IPR003594">
    <property type="entry name" value="HATPase_dom"/>
</dbReference>
<evidence type="ECO:0000256" key="6">
    <source>
        <dbReference type="ARBA" id="ARBA00023012"/>
    </source>
</evidence>
<keyword evidence="3" id="KW-0597">Phosphoprotein</keyword>
<dbReference type="InterPro" id="IPR005467">
    <property type="entry name" value="His_kinase_dom"/>
</dbReference>
<dbReference type="PRINTS" id="PR00344">
    <property type="entry name" value="BCTRLSENSOR"/>
</dbReference>
<dbReference type="SMART" id="SM00387">
    <property type="entry name" value="HATPase_c"/>
    <property type="match status" value="1"/>
</dbReference>
<keyword evidence="9" id="KW-1185">Reference proteome</keyword>
<comment type="catalytic activity">
    <reaction evidence="1">
        <text>ATP + protein L-histidine = ADP + protein N-phospho-L-histidine.</text>
        <dbReference type="EC" id="2.7.13.3"/>
    </reaction>
</comment>
<dbReference type="SUPFAM" id="SSF55874">
    <property type="entry name" value="ATPase domain of HSP90 chaperone/DNA topoisomerase II/histidine kinase"/>
    <property type="match status" value="1"/>
</dbReference>
<feature type="domain" description="Histidine kinase" evidence="7">
    <location>
        <begin position="171"/>
        <end position="391"/>
    </location>
</feature>
<dbReference type="InterPro" id="IPR050736">
    <property type="entry name" value="Sensor_HK_Regulatory"/>
</dbReference>
<dbReference type="SMART" id="SM00065">
    <property type="entry name" value="GAF"/>
    <property type="match status" value="1"/>
</dbReference>
<evidence type="ECO:0000256" key="1">
    <source>
        <dbReference type="ARBA" id="ARBA00000085"/>
    </source>
</evidence>
<dbReference type="EC" id="2.7.13.3" evidence="2"/>
<dbReference type="SMART" id="SM00388">
    <property type="entry name" value="HisKA"/>
    <property type="match status" value="1"/>
</dbReference>
<evidence type="ECO:0000256" key="3">
    <source>
        <dbReference type="ARBA" id="ARBA00022553"/>
    </source>
</evidence>
<dbReference type="SUPFAM" id="SSF47384">
    <property type="entry name" value="Homodimeric domain of signal transducing histidine kinase"/>
    <property type="match status" value="1"/>
</dbReference>
<evidence type="ECO:0000256" key="5">
    <source>
        <dbReference type="ARBA" id="ARBA00022777"/>
    </source>
</evidence>
<evidence type="ECO:0000313" key="9">
    <source>
        <dbReference type="Proteomes" id="UP001597073"/>
    </source>
</evidence>
<keyword evidence="6" id="KW-0902">Two-component regulatory system</keyword>
<dbReference type="InterPro" id="IPR003661">
    <property type="entry name" value="HisK_dim/P_dom"/>
</dbReference>
<dbReference type="Gene3D" id="3.30.450.40">
    <property type="match status" value="1"/>
</dbReference>
<dbReference type="CDD" id="cd00082">
    <property type="entry name" value="HisKA"/>
    <property type="match status" value="1"/>
</dbReference>
<dbReference type="Proteomes" id="UP001597073">
    <property type="component" value="Unassembled WGS sequence"/>
</dbReference>
<dbReference type="Pfam" id="PF02518">
    <property type="entry name" value="HATPase_c"/>
    <property type="match status" value="1"/>
</dbReference>
<evidence type="ECO:0000313" key="8">
    <source>
        <dbReference type="EMBL" id="MFD0764112.1"/>
    </source>
</evidence>
<dbReference type="Gene3D" id="3.30.565.10">
    <property type="entry name" value="Histidine kinase-like ATPase, C-terminal domain"/>
    <property type="match status" value="1"/>
</dbReference>
<gene>
    <name evidence="8" type="ORF">ACFQZI_04570</name>
</gene>
<keyword evidence="4" id="KW-0808">Transferase</keyword>
<dbReference type="PANTHER" id="PTHR43711">
    <property type="entry name" value="TWO-COMPONENT HISTIDINE KINASE"/>
    <property type="match status" value="1"/>
</dbReference>
<dbReference type="Pfam" id="PF00512">
    <property type="entry name" value="HisKA"/>
    <property type="match status" value="1"/>
</dbReference>
<keyword evidence="5 8" id="KW-0418">Kinase</keyword>
<name>A0ABW2ZD61_9SPHI</name>
<protein>
    <recommendedName>
        <fullName evidence="2">histidine kinase</fullName>
        <ecNumber evidence="2">2.7.13.3</ecNumber>
    </recommendedName>
</protein>
<dbReference type="PANTHER" id="PTHR43711:SF1">
    <property type="entry name" value="HISTIDINE KINASE 1"/>
    <property type="match status" value="1"/>
</dbReference>
<dbReference type="InterPro" id="IPR036097">
    <property type="entry name" value="HisK_dim/P_sf"/>
</dbReference>
<organism evidence="8 9">
    <name type="scientific">Mucilaginibacter lutimaris</name>
    <dbReference type="NCBI Taxonomy" id="931629"/>
    <lineage>
        <taxon>Bacteria</taxon>
        <taxon>Pseudomonadati</taxon>
        <taxon>Bacteroidota</taxon>
        <taxon>Sphingobacteriia</taxon>
        <taxon>Sphingobacteriales</taxon>
        <taxon>Sphingobacteriaceae</taxon>
        <taxon>Mucilaginibacter</taxon>
    </lineage>
</organism>
<evidence type="ECO:0000256" key="4">
    <source>
        <dbReference type="ARBA" id="ARBA00022679"/>
    </source>
</evidence>
<dbReference type="InterPro" id="IPR036890">
    <property type="entry name" value="HATPase_C_sf"/>
</dbReference>
<evidence type="ECO:0000259" key="7">
    <source>
        <dbReference type="PROSITE" id="PS50109"/>
    </source>
</evidence>
<reference evidence="9" key="1">
    <citation type="journal article" date="2019" name="Int. J. Syst. Evol. Microbiol.">
        <title>The Global Catalogue of Microorganisms (GCM) 10K type strain sequencing project: providing services to taxonomists for standard genome sequencing and annotation.</title>
        <authorList>
            <consortium name="The Broad Institute Genomics Platform"/>
            <consortium name="The Broad Institute Genome Sequencing Center for Infectious Disease"/>
            <person name="Wu L."/>
            <person name="Ma J."/>
        </authorList>
    </citation>
    <scope>NUCLEOTIDE SEQUENCE [LARGE SCALE GENOMIC DNA]</scope>
    <source>
        <strain evidence="9">CCUG 60742</strain>
    </source>
</reference>
<sequence>MERIISLSDYDLDYTSFQDSFKDLAKLAAKVAGTEISLINLIDSFTQWTITNHGLDIEQMPREESVCQYTIARRDDHFEVRDLKADERFKDKFYVADEPSLRYYYGIPLKTNEGHNLGALCMLDKDLKTLSPEKIELLKIIADEIVNRLNAHRLINGLKTKLHEANETKKKVAHDIRGPLGGIIGLAQVISEQGHENEIEEVLEFIDLIQRSGRSLLELADEILTADKRAQRDLKADEFNLVVFKDKLEKLYTPQAINKKITFTVNTSVNSSTIPFAKNKLLQITGNLISNAIKFTPVNGKVTVDLSLKIEETQNLLQINVTDTGVGLSQEAIDTILSGKAQSTGGTSGEQGYGFGLALVKHLVDSLKGTMHIYSQQGSGANFEIVLPQEQ</sequence>
<proteinExistence type="predicted"/>
<dbReference type="InterPro" id="IPR003018">
    <property type="entry name" value="GAF"/>
</dbReference>
<dbReference type="RefSeq" id="WP_377139009.1">
    <property type="nucleotide sequence ID" value="NZ_JBHTIA010000003.1"/>
</dbReference>
<dbReference type="EMBL" id="JBHTIA010000003">
    <property type="protein sequence ID" value="MFD0764112.1"/>
    <property type="molecule type" value="Genomic_DNA"/>
</dbReference>